<organism evidence="2 3">
    <name type="scientific">Penicillium canescens</name>
    <dbReference type="NCBI Taxonomy" id="5083"/>
    <lineage>
        <taxon>Eukaryota</taxon>
        <taxon>Fungi</taxon>
        <taxon>Dikarya</taxon>
        <taxon>Ascomycota</taxon>
        <taxon>Pezizomycotina</taxon>
        <taxon>Eurotiomycetes</taxon>
        <taxon>Eurotiomycetidae</taxon>
        <taxon>Eurotiales</taxon>
        <taxon>Aspergillaceae</taxon>
        <taxon>Penicillium</taxon>
    </lineage>
</organism>
<dbReference type="EMBL" id="JAQJZL010000015">
    <property type="protein sequence ID" value="KAJ6027256.1"/>
    <property type="molecule type" value="Genomic_DNA"/>
</dbReference>
<name>A0AAD6I1S0_PENCN</name>
<proteinExistence type="predicted"/>
<dbReference type="InterPro" id="IPR012985">
    <property type="entry name" value="Peptidase_S64_Ssy5"/>
</dbReference>
<accession>A0AAD6I1S0</accession>
<dbReference type="InterPro" id="IPR009003">
    <property type="entry name" value="Peptidase_S1_PA"/>
</dbReference>
<feature type="region of interest" description="Disordered" evidence="1">
    <location>
        <begin position="1"/>
        <end position="29"/>
    </location>
</feature>
<protein>
    <submittedName>
        <fullName evidence="2">Uncharacterized protein</fullName>
    </submittedName>
</protein>
<comment type="caution">
    <text evidence="2">The sequence shown here is derived from an EMBL/GenBank/DDBJ whole genome shotgun (WGS) entry which is preliminary data.</text>
</comment>
<evidence type="ECO:0000256" key="1">
    <source>
        <dbReference type="SAM" id="MobiDB-lite"/>
    </source>
</evidence>
<sequence>MSIFTPPESPRKRRKHQRESRETDGDMKIGQYIYRSDPYRTTSVENPSPYPFSVVPLAPQEEDRTLPLHPVIPQILQSHGFSTVSFACMHGSTFDNAGAQVTTDLLRVVLTTEDSMPDSIGAVKDHLVRLLQQHRIQNVHVEILNIDLCHKPSLAYLPLDNPLAMAYEKTKVTVANLLRREIPGRWHLVCAFDISSRAEKQRPAVVVIVSPNTSANWFGLRGNIAAILAPHVSEIEIEFLPGDIQPLAYKEVSVLDRMKVEGDPGIGSSIGIHGDNNSGTLGGFVVLTANGTSHKGFLTNYHVVRPKTPKDFVTDLDRLGCSLGSKQGQHIQMEYPSHVDHNYTLGDLHRRLSNLRSQQWRQGSMSPVVAQQFVAQAQRSEATLTQKGQILHRLPAVLGDVFITSGKAIENRHVQDWAFVKMPPESSFFGLNLMFKIPPHLTPDKYLPHATSTTIEEDTVLSSINKLIPGAFCTKIGRTTGVTAGVCNGAKAICQWAKGDEIRWDLSGNTAKVTSSSADEFVVVNGKLRGSDSQQSTFCDAGDSGSFVLDEYGNLNGLLYGGVFLYVGTNAQECFGGLTTSMDDVIESIRRRNGDQVTLSLSA</sequence>
<reference evidence="2" key="1">
    <citation type="journal article" date="2023" name="IMA Fungus">
        <title>Comparative genomic study of the Penicillium genus elucidates a diverse pangenome and 15 lateral gene transfer events.</title>
        <authorList>
            <person name="Petersen C."/>
            <person name="Sorensen T."/>
            <person name="Nielsen M.R."/>
            <person name="Sondergaard T.E."/>
            <person name="Sorensen J.L."/>
            <person name="Fitzpatrick D.A."/>
            <person name="Frisvad J.C."/>
            <person name="Nielsen K.L."/>
        </authorList>
    </citation>
    <scope>NUCLEOTIDE SEQUENCE</scope>
    <source>
        <strain evidence="2">IBT 15450</strain>
    </source>
</reference>
<dbReference type="SUPFAM" id="SSF50494">
    <property type="entry name" value="Trypsin-like serine proteases"/>
    <property type="match status" value="1"/>
</dbReference>
<dbReference type="Pfam" id="PF08192">
    <property type="entry name" value="Peptidase_S64"/>
    <property type="match status" value="1"/>
</dbReference>
<dbReference type="AlphaFoldDB" id="A0AAD6I1S0"/>
<keyword evidence="3" id="KW-1185">Reference proteome</keyword>
<gene>
    <name evidence="2" type="ORF">N7460_012073</name>
</gene>
<dbReference type="Proteomes" id="UP001219568">
    <property type="component" value="Unassembled WGS sequence"/>
</dbReference>
<evidence type="ECO:0000313" key="3">
    <source>
        <dbReference type="Proteomes" id="UP001219568"/>
    </source>
</evidence>
<evidence type="ECO:0000313" key="2">
    <source>
        <dbReference type="EMBL" id="KAJ6027256.1"/>
    </source>
</evidence>
<reference evidence="2" key="2">
    <citation type="submission" date="2023-01" db="EMBL/GenBank/DDBJ databases">
        <authorList>
            <person name="Petersen C."/>
        </authorList>
    </citation>
    <scope>NUCLEOTIDE SEQUENCE</scope>
    <source>
        <strain evidence="2">IBT 15450</strain>
    </source>
</reference>